<comment type="function">
    <text evidence="12">Acts on the D-isomers of alanine, leucine, aspartate, glutamate, aminobutyrate, norvaline and asparagine. The enzyme transfers an amino group from a substrate D-amino acid to the pyridoxal phosphate cofactor to form pyridoxamine and an alpha-keto acid in the first half-reaction.</text>
</comment>
<evidence type="ECO:0000256" key="7">
    <source>
        <dbReference type="ARBA" id="ARBA00022679"/>
    </source>
</evidence>
<dbReference type="InterPro" id="IPR005784">
    <property type="entry name" value="D_amino_transT"/>
</dbReference>
<dbReference type="Gene3D" id="3.20.10.10">
    <property type="entry name" value="D-amino Acid Aminotransferase, subunit A, domain 2"/>
    <property type="match status" value="1"/>
</dbReference>
<dbReference type="GO" id="GO:0047810">
    <property type="term" value="F:D-alanine-2-oxoglutarate aminotransferase activity"/>
    <property type="evidence" value="ECO:0007669"/>
    <property type="project" value="UniProtKB-EC"/>
</dbReference>
<evidence type="ECO:0000313" key="14">
    <source>
        <dbReference type="Proteomes" id="UP000290649"/>
    </source>
</evidence>
<comment type="catalytic activity">
    <reaction evidence="9 12">
        <text>D-alanine + 2-oxoglutarate = D-glutamate + pyruvate</text>
        <dbReference type="Rhea" id="RHEA:15869"/>
        <dbReference type="ChEBI" id="CHEBI:15361"/>
        <dbReference type="ChEBI" id="CHEBI:16810"/>
        <dbReference type="ChEBI" id="CHEBI:29986"/>
        <dbReference type="ChEBI" id="CHEBI:57416"/>
        <dbReference type="EC" id="2.6.1.21"/>
    </reaction>
</comment>
<dbReference type="SUPFAM" id="SSF56752">
    <property type="entry name" value="D-aminoacid aminotransferase-like PLP-dependent enzymes"/>
    <property type="match status" value="1"/>
</dbReference>
<dbReference type="PANTHER" id="PTHR42743">
    <property type="entry name" value="AMINO-ACID AMINOTRANSFERASE"/>
    <property type="match status" value="1"/>
</dbReference>
<evidence type="ECO:0000256" key="3">
    <source>
        <dbReference type="ARBA" id="ARBA00011738"/>
    </source>
</evidence>
<name>A0A4Q0VRJ5_9BACI</name>
<dbReference type="Pfam" id="PF01063">
    <property type="entry name" value="Aminotran_4"/>
    <property type="match status" value="1"/>
</dbReference>
<dbReference type="Proteomes" id="UP000290649">
    <property type="component" value="Unassembled WGS sequence"/>
</dbReference>
<dbReference type="FunFam" id="3.20.10.10:FF:000002">
    <property type="entry name" value="D-alanine aminotransferase"/>
    <property type="match status" value="1"/>
</dbReference>
<dbReference type="GO" id="GO:0008652">
    <property type="term" value="P:amino acid biosynthetic process"/>
    <property type="evidence" value="ECO:0007669"/>
    <property type="project" value="UniProtKB-ARBA"/>
</dbReference>
<evidence type="ECO:0000313" key="13">
    <source>
        <dbReference type="EMBL" id="RXI99493.1"/>
    </source>
</evidence>
<dbReference type="InterPro" id="IPR018300">
    <property type="entry name" value="Aminotrans_IV_CS"/>
</dbReference>
<dbReference type="AlphaFoldDB" id="A0A4Q0VRJ5"/>
<dbReference type="EC" id="2.6.1.21" evidence="4 12"/>
<comment type="subunit">
    <text evidence="3">Homodimer.</text>
</comment>
<evidence type="ECO:0000256" key="6">
    <source>
        <dbReference type="ARBA" id="ARBA00022576"/>
    </source>
</evidence>
<dbReference type="GO" id="GO:0005829">
    <property type="term" value="C:cytosol"/>
    <property type="evidence" value="ECO:0007669"/>
    <property type="project" value="TreeGrafter"/>
</dbReference>
<evidence type="ECO:0000256" key="12">
    <source>
        <dbReference type="RuleBase" id="RU004520"/>
    </source>
</evidence>
<dbReference type="Gene3D" id="3.30.470.10">
    <property type="match status" value="1"/>
</dbReference>
<comment type="caution">
    <text evidence="13">The sequence shown here is derived from an EMBL/GenBank/DDBJ whole genome shotgun (WGS) entry which is preliminary data.</text>
</comment>
<dbReference type="InterPro" id="IPR050571">
    <property type="entry name" value="Class-IV_PLP-Dep_Aminotrnsfr"/>
</dbReference>
<keyword evidence="7 13" id="KW-0808">Transferase</keyword>
<dbReference type="InterPro" id="IPR043132">
    <property type="entry name" value="BCAT-like_C"/>
</dbReference>
<comment type="similarity">
    <text evidence="2 10">Belongs to the class-IV pyridoxal-phosphate-dependent aminotransferase family.</text>
</comment>
<dbReference type="PANTHER" id="PTHR42743:SF10">
    <property type="entry name" value="D-ALANINE AMINOTRANSFERASE"/>
    <property type="match status" value="1"/>
</dbReference>
<accession>A0A4Q0VRJ5</accession>
<dbReference type="InterPro" id="IPR043131">
    <property type="entry name" value="BCAT-like_N"/>
</dbReference>
<evidence type="ECO:0000256" key="11">
    <source>
        <dbReference type="RuleBase" id="RU004516"/>
    </source>
</evidence>
<organism evidence="13 14">
    <name type="scientific">Anaerobacillus alkaliphilus</name>
    <dbReference type="NCBI Taxonomy" id="1548597"/>
    <lineage>
        <taxon>Bacteria</taxon>
        <taxon>Bacillati</taxon>
        <taxon>Bacillota</taxon>
        <taxon>Bacilli</taxon>
        <taxon>Bacillales</taxon>
        <taxon>Bacillaceae</taxon>
        <taxon>Anaerobacillus</taxon>
    </lineage>
</organism>
<dbReference type="GO" id="GO:0030170">
    <property type="term" value="F:pyridoxal phosphate binding"/>
    <property type="evidence" value="ECO:0007669"/>
    <property type="project" value="InterPro"/>
</dbReference>
<keyword evidence="6 13" id="KW-0032">Aminotransferase</keyword>
<dbReference type="EMBL" id="QOUX01000045">
    <property type="protein sequence ID" value="RXI99493.1"/>
    <property type="molecule type" value="Genomic_DNA"/>
</dbReference>
<gene>
    <name evidence="13" type="primary">dat</name>
    <name evidence="13" type="ORF">DS745_14845</name>
</gene>
<dbReference type="GO" id="GO:0046394">
    <property type="term" value="P:carboxylic acid biosynthetic process"/>
    <property type="evidence" value="ECO:0007669"/>
    <property type="project" value="UniProtKB-ARBA"/>
</dbReference>
<evidence type="ECO:0000256" key="2">
    <source>
        <dbReference type="ARBA" id="ARBA00009320"/>
    </source>
</evidence>
<dbReference type="RefSeq" id="WP_129079002.1">
    <property type="nucleotide sequence ID" value="NZ_QOUX01000045.1"/>
</dbReference>
<dbReference type="GO" id="GO:0046416">
    <property type="term" value="P:D-amino acid metabolic process"/>
    <property type="evidence" value="ECO:0007669"/>
    <property type="project" value="InterPro"/>
</dbReference>
<dbReference type="InterPro" id="IPR001544">
    <property type="entry name" value="Aminotrans_IV"/>
</dbReference>
<evidence type="ECO:0000256" key="8">
    <source>
        <dbReference type="ARBA" id="ARBA00022898"/>
    </source>
</evidence>
<dbReference type="NCBIfam" id="TIGR01121">
    <property type="entry name" value="D_amino_aminoT"/>
    <property type="match status" value="1"/>
</dbReference>
<keyword evidence="8 11" id="KW-0663">Pyridoxal phosphate</keyword>
<proteinExistence type="inferred from homology"/>
<comment type="cofactor">
    <cofactor evidence="1 11">
        <name>pyridoxal 5'-phosphate</name>
        <dbReference type="ChEBI" id="CHEBI:597326"/>
    </cofactor>
</comment>
<protein>
    <recommendedName>
        <fullName evidence="5 12">D-alanine aminotransferase</fullName>
        <ecNumber evidence="4 12">2.6.1.21</ecNumber>
    </recommendedName>
</protein>
<dbReference type="CDD" id="cd01558">
    <property type="entry name" value="D-AAT_like"/>
    <property type="match status" value="1"/>
</dbReference>
<evidence type="ECO:0000256" key="1">
    <source>
        <dbReference type="ARBA" id="ARBA00001933"/>
    </source>
</evidence>
<evidence type="ECO:0000256" key="4">
    <source>
        <dbReference type="ARBA" id="ARBA00012874"/>
    </source>
</evidence>
<evidence type="ECO:0000256" key="5">
    <source>
        <dbReference type="ARBA" id="ARBA00021779"/>
    </source>
</evidence>
<dbReference type="OrthoDB" id="9805628at2"/>
<dbReference type="PROSITE" id="PS00770">
    <property type="entry name" value="AA_TRANSFER_CLASS_4"/>
    <property type="match status" value="1"/>
</dbReference>
<evidence type="ECO:0000256" key="9">
    <source>
        <dbReference type="ARBA" id="ARBA00047911"/>
    </source>
</evidence>
<reference evidence="13 14" key="1">
    <citation type="journal article" date="2019" name="Int. J. Syst. Evol. Microbiol.">
        <title>Anaerobacillus alkaliphilus sp. nov., a novel alkaliphilic and moderately halophilic bacterium.</title>
        <authorList>
            <person name="Borsodi A.K."/>
            <person name="Aszalos J.M."/>
            <person name="Bihari P."/>
            <person name="Nagy I."/>
            <person name="Schumann P."/>
            <person name="Sproer C."/>
            <person name="Kovacs A.L."/>
            <person name="Boka K."/>
            <person name="Dobosy P."/>
            <person name="Ovari M."/>
            <person name="Szili-Kovacs T."/>
            <person name="Toth E."/>
        </authorList>
    </citation>
    <scope>NUCLEOTIDE SEQUENCE [LARGE SCALE GENOMIC DNA]</scope>
    <source>
        <strain evidence="13 14">B16-10</strain>
    </source>
</reference>
<dbReference type="InterPro" id="IPR036038">
    <property type="entry name" value="Aminotransferase-like"/>
</dbReference>
<keyword evidence="14" id="KW-1185">Reference proteome</keyword>
<sequence length="281" mass="32027">MTYVLLNHDITTRENVKIDMEDRGYNFGDGIYEVIPVYNTKTMAMEEHLNRFEESALKLEIQLPYDKETLKQLLEELKTKNNITNGIIYVQMTRGVSPRAHLYERNAVGLITGFSREMPFPVEQKQTGIRAYVTEDIRWLRCDIKTINLLGNTMVKRKATDHTCQEGIMHRNGTMTEGSSSNLFIVKDKLIYTHPVTNLILNGITRQIVLKLAKENGYKVVEEAFTLQQLSNADEAFITSTTQEVTPVTKVVGDIETDIPVGSITKALQQLFAEHVKNKTK</sequence>
<evidence type="ECO:0000256" key="10">
    <source>
        <dbReference type="RuleBase" id="RU004106"/>
    </source>
</evidence>